<organism evidence="3 4">
    <name type="scientific">Chitinilyticum piscinae</name>
    <dbReference type="NCBI Taxonomy" id="2866724"/>
    <lineage>
        <taxon>Bacteria</taxon>
        <taxon>Pseudomonadati</taxon>
        <taxon>Pseudomonadota</taxon>
        <taxon>Betaproteobacteria</taxon>
        <taxon>Neisseriales</taxon>
        <taxon>Chitinibacteraceae</taxon>
        <taxon>Chitinilyticum</taxon>
    </lineage>
</organism>
<keyword evidence="3" id="KW-0167">Capsid protein</keyword>
<keyword evidence="3" id="KW-0946">Virion</keyword>
<dbReference type="Pfam" id="PF05229">
    <property type="entry name" value="SCPU"/>
    <property type="match status" value="1"/>
</dbReference>
<name>A0A8J7KCW7_9NEIS</name>
<evidence type="ECO:0000313" key="3">
    <source>
        <dbReference type="EMBL" id="MBE9608169.1"/>
    </source>
</evidence>
<gene>
    <name evidence="3" type="ORF">INR99_02295</name>
</gene>
<keyword evidence="1" id="KW-0732">Signal</keyword>
<evidence type="ECO:0000256" key="1">
    <source>
        <dbReference type="SAM" id="SignalP"/>
    </source>
</evidence>
<proteinExistence type="predicted"/>
<feature type="signal peptide" evidence="1">
    <location>
        <begin position="1"/>
        <end position="23"/>
    </location>
</feature>
<dbReference type="InterPro" id="IPR007893">
    <property type="entry name" value="Spore_coat_U/FanG"/>
</dbReference>
<feature type="domain" description="Spore coat protein U/FanG" evidence="2">
    <location>
        <begin position="29"/>
        <end position="147"/>
    </location>
</feature>
<evidence type="ECO:0000313" key="4">
    <source>
        <dbReference type="Proteomes" id="UP000604481"/>
    </source>
</evidence>
<dbReference type="InterPro" id="IPR053167">
    <property type="entry name" value="Spore_coat_component"/>
</dbReference>
<feature type="chain" id="PRO_5035293726" evidence="1">
    <location>
        <begin position="24"/>
        <end position="150"/>
    </location>
</feature>
<dbReference type="AlphaFoldDB" id="A0A8J7KCW7"/>
<dbReference type="Proteomes" id="UP000604481">
    <property type="component" value="Unassembled WGS sequence"/>
</dbReference>
<sequence length="150" mass="15624">MAARTHRLLSALLLGSLALPLHAAATAGLHMHILVLGGCTFLTPDHLVMDFGALNGGDRSISAVAPVNCTSGTRFTVRLSDGLYPAGTQRQMAQQNGSGRLPYTLVADPQSGLGNGGNIDIRLTATVRQADYANRPVGAYSDTVVLTVDP</sequence>
<dbReference type="PANTHER" id="PTHR37089">
    <property type="entry name" value="PROTEIN U-RELATED"/>
    <property type="match status" value="1"/>
</dbReference>
<dbReference type="PANTHER" id="PTHR37089:SF3">
    <property type="entry name" value="EXPORTED PROTEIN"/>
    <property type="match status" value="1"/>
</dbReference>
<dbReference type="EMBL" id="JADFUA010000001">
    <property type="protein sequence ID" value="MBE9608169.1"/>
    <property type="molecule type" value="Genomic_DNA"/>
</dbReference>
<reference evidence="3 4" key="1">
    <citation type="submission" date="2020-10" db="EMBL/GenBank/DDBJ databases">
        <title>The genome sequence of Chitinilyticum litopenaei 4Y14.</title>
        <authorList>
            <person name="Liu Y."/>
        </authorList>
    </citation>
    <scope>NUCLEOTIDE SEQUENCE [LARGE SCALE GENOMIC DNA]</scope>
    <source>
        <strain evidence="3 4">4Y14</strain>
    </source>
</reference>
<comment type="caution">
    <text evidence="3">The sequence shown here is derived from an EMBL/GenBank/DDBJ whole genome shotgun (WGS) entry which is preliminary data.</text>
</comment>
<dbReference type="RefSeq" id="WP_194114668.1">
    <property type="nucleotide sequence ID" value="NZ_JADFUA010000001.1"/>
</dbReference>
<accession>A0A8J7KCW7</accession>
<protein>
    <submittedName>
        <fullName evidence="3">Spore coat protein U domain-containing protein</fullName>
    </submittedName>
</protein>
<evidence type="ECO:0000259" key="2">
    <source>
        <dbReference type="Pfam" id="PF05229"/>
    </source>
</evidence>
<keyword evidence="4" id="KW-1185">Reference proteome</keyword>